<name>A0A2K3M125_TRIPR</name>
<organism evidence="1 2">
    <name type="scientific">Trifolium pratense</name>
    <name type="common">Red clover</name>
    <dbReference type="NCBI Taxonomy" id="57577"/>
    <lineage>
        <taxon>Eukaryota</taxon>
        <taxon>Viridiplantae</taxon>
        <taxon>Streptophyta</taxon>
        <taxon>Embryophyta</taxon>
        <taxon>Tracheophyta</taxon>
        <taxon>Spermatophyta</taxon>
        <taxon>Magnoliopsida</taxon>
        <taxon>eudicotyledons</taxon>
        <taxon>Gunneridae</taxon>
        <taxon>Pentapetalae</taxon>
        <taxon>rosids</taxon>
        <taxon>fabids</taxon>
        <taxon>Fabales</taxon>
        <taxon>Fabaceae</taxon>
        <taxon>Papilionoideae</taxon>
        <taxon>50 kb inversion clade</taxon>
        <taxon>NPAAA clade</taxon>
        <taxon>Hologalegina</taxon>
        <taxon>IRL clade</taxon>
        <taxon>Trifolieae</taxon>
        <taxon>Trifolium</taxon>
    </lineage>
</organism>
<dbReference type="Proteomes" id="UP000236291">
    <property type="component" value="Unassembled WGS sequence"/>
</dbReference>
<accession>A0A2K3M125</accession>
<proteinExistence type="predicted"/>
<evidence type="ECO:0000313" key="2">
    <source>
        <dbReference type="Proteomes" id="UP000236291"/>
    </source>
</evidence>
<gene>
    <name evidence="1" type="ORF">L195_g040541</name>
</gene>
<feature type="non-terminal residue" evidence="1">
    <location>
        <position position="1"/>
    </location>
</feature>
<protein>
    <submittedName>
        <fullName evidence="1">Uncharacterized protein</fullName>
    </submittedName>
</protein>
<reference evidence="1 2" key="1">
    <citation type="journal article" date="2014" name="Am. J. Bot.">
        <title>Genome assembly and annotation for red clover (Trifolium pratense; Fabaceae).</title>
        <authorList>
            <person name="Istvanek J."/>
            <person name="Jaros M."/>
            <person name="Krenek A."/>
            <person name="Repkova J."/>
        </authorList>
    </citation>
    <scope>NUCLEOTIDE SEQUENCE [LARGE SCALE GENOMIC DNA]</scope>
    <source>
        <strain evidence="2">cv. Tatra</strain>
        <tissue evidence="1">Young leaves</tissue>
    </source>
</reference>
<comment type="caution">
    <text evidence="1">The sequence shown here is derived from an EMBL/GenBank/DDBJ whole genome shotgun (WGS) entry which is preliminary data.</text>
</comment>
<dbReference type="AlphaFoldDB" id="A0A2K3M125"/>
<sequence length="110" mass="11801">SGGRRLSIDRWPQVATFFTGGGESGGLRWLEWCSMVISVVVTQVTEAVKIVISGHVSTIGRVMVGGPLSGVQSGDQRINDSNIRRWGRSGGQRWLELYSMVITVVVGGGP</sequence>
<dbReference type="EMBL" id="ASHM01046451">
    <property type="protein sequence ID" value="PNX84480.1"/>
    <property type="molecule type" value="Genomic_DNA"/>
</dbReference>
<reference evidence="1 2" key="2">
    <citation type="journal article" date="2017" name="Front. Plant Sci.">
        <title>Gene Classification and Mining of Molecular Markers Useful in Red Clover (Trifolium pratense) Breeding.</title>
        <authorList>
            <person name="Istvanek J."/>
            <person name="Dluhosova J."/>
            <person name="Dluhos P."/>
            <person name="Patkova L."/>
            <person name="Nedelnik J."/>
            <person name="Repkova J."/>
        </authorList>
    </citation>
    <scope>NUCLEOTIDE SEQUENCE [LARGE SCALE GENOMIC DNA]</scope>
    <source>
        <strain evidence="2">cv. Tatra</strain>
        <tissue evidence="1">Young leaves</tissue>
    </source>
</reference>
<evidence type="ECO:0000313" key="1">
    <source>
        <dbReference type="EMBL" id="PNX84480.1"/>
    </source>
</evidence>